<dbReference type="Pfam" id="PF00271">
    <property type="entry name" value="Helicase_C"/>
    <property type="match status" value="1"/>
</dbReference>
<dbReference type="Pfam" id="PF00270">
    <property type="entry name" value="DEAD"/>
    <property type="match status" value="1"/>
</dbReference>
<evidence type="ECO:0000256" key="6">
    <source>
        <dbReference type="SAM" id="MobiDB-lite"/>
    </source>
</evidence>
<keyword evidence="1" id="KW-0547">Nucleotide-binding</keyword>
<dbReference type="InterPro" id="IPR001650">
    <property type="entry name" value="Helicase_C-like"/>
</dbReference>
<feature type="compositionally biased region" description="Low complexity" evidence="6">
    <location>
        <begin position="543"/>
        <end position="552"/>
    </location>
</feature>
<dbReference type="PROSITE" id="PS51194">
    <property type="entry name" value="HELICASE_CTER"/>
    <property type="match status" value="1"/>
</dbReference>
<dbReference type="PANTHER" id="PTHR47959">
    <property type="entry name" value="ATP-DEPENDENT RNA HELICASE RHLE-RELATED"/>
    <property type="match status" value="1"/>
</dbReference>
<dbReference type="SMART" id="SM00487">
    <property type="entry name" value="DEXDc"/>
    <property type="match status" value="1"/>
</dbReference>
<feature type="domain" description="Helicase ATP-binding" evidence="7">
    <location>
        <begin position="34"/>
        <end position="209"/>
    </location>
</feature>
<evidence type="ECO:0000259" key="8">
    <source>
        <dbReference type="PROSITE" id="PS51194"/>
    </source>
</evidence>
<feature type="region of interest" description="Disordered" evidence="6">
    <location>
        <begin position="403"/>
        <end position="606"/>
    </location>
</feature>
<dbReference type="InterPro" id="IPR011545">
    <property type="entry name" value="DEAD/DEAH_box_helicase_dom"/>
</dbReference>
<feature type="compositionally biased region" description="Basic and acidic residues" evidence="6">
    <location>
        <begin position="501"/>
        <end position="533"/>
    </location>
</feature>
<evidence type="ECO:0000256" key="5">
    <source>
        <dbReference type="ARBA" id="ARBA00038437"/>
    </source>
</evidence>
<reference evidence="9 10" key="1">
    <citation type="submission" date="2021-03" db="EMBL/GenBank/DDBJ databases">
        <title>Sequencing the genomes of 1000 actinobacteria strains.</title>
        <authorList>
            <person name="Klenk H.-P."/>
        </authorList>
    </citation>
    <scope>NUCLEOTIDE SEQUENCE [LARGE SCALE GENOMIC DNA]</scope>
    <source>
        <strain evidence="9 10">DSM 15797</strain>
    </source>
</reference>
<dbReference type="EMBL" id="JAGIOF010000001">
    <property type="protein sequence ID" value="MBP2387181.1"/>
    <property type="molecule type" value="Genomic_DNA"/>
</dbReference>
<dbReference type="CDD" id="cd18787">
    <property type="entry name" value="SF2_C_DEAD"/>
    <property type="match status" value="1"/>
</dbReference>
<dbReference type="SMART" id="SM00490">
    <property type="entry name" value="HELICc"/>
    <property type="match status" value="1"/>
</dbReference>
<name>A0ABS4XFR0_9MICC</name>
<evidence type="ECO:0000256" key="2">
    <source>
        <dbReference type="ARBA" id="ARBA00022801"/>
    </source>
</evidence>
<dbReference type="SUPFAM" id="SSF52540">
    <property type="entry name" value="P-loop containing nucleoside triphosphate hydrolases"/>
    <property type="match status" value="1"/>
</dbReference>
<dbReference type="CDD" id="cd00268">
    <property type="entry name" value="DEADc"/>
    <property type="match status" value="1"/>
</dbReference>
<keyword evidence="2" id="KW-0378">Hydrolase</keyword>
<dbReference type="Gene3D" id="3.40.50.300">
    <property type="entry name" value="P-loop containing nucleotide triphosphate hydrolases"/>
    <property type="match status" value="2"/>
</dbReference>
<dbReference type="InterPro" id="IPR014001">
    <property type="entry name" value="Helicase_ATP-bd"/>
</dbReference>
<protein>
    <submittedName>
        <fullName evidence="9">Superfamily II DNA/RNA helicase</fullName>
    </submittedName>
</protein>
<evidence type="ECO:0000256" key="1">
    <source>
        <dbReference type="ARBA" id="ARBA00022741"/>
    </source>
</evidence>
<keyword evidence="4" id="KW-0067">ATP-binding</keyword>
<proteinExistence type="inferred from homology"/>
<dbReference type="InterPro" id="IPR050079">
    <property type="entry name" value="DEAD_box_RNA_helicase"/>
</dbReference>
<gene>
    <name evidence="9" type="ORF">JOF47_002692</name>
</gene>
<dbReference type="PROSITE" id="PS51192">
    <property type="entry name" value="HELICASE_ATP_BIND_1"/>
    <property type="match status" value="1"/>
</dbReference>
<dbReference type="GO" id="GO:0004386">
    <property type="term" value="F:helicase activity"/>
    <property type="evidence" value="ECO:0007669"/>
    <property type="project" value="UniProtKB-KW"/>
</dbReference>
<evidence type="ECO:0000256" key="3">
    <source>
        <dbReference type="ARBA" id="ARBA00022806"/>
    </source>
</evidence>
<dbReference type="InterPro" id="IPR044742">
    <property type="entry name" value="DEAD/DEAH_RhlB"/>
</dbReference>
<evidence type="ECO:0000259" key="7">
    <source>
        <dbReference type="PROSITE" id="PS51192"/>
    </source>
</evidence>
<feature type="domain" description="Helicase C-terminal" evidence="8">
    <location>
        <begin position="232"/>
        <end position="378"/>
    </location>
</feature>
<accession>A0ABS4XFR0</accession>
<dbReference type="InterPro" id="IPR027417">
    <property type="entry name" value="P-loop_NTPase"/>
</dbReference>
<feature type="compositionally biased region" description="Low complexity" evidence="6">
    <location>
        <begin position="595"/>
        <end position="606"/>
    </location>
</feature>
<evidence type="ECO:0000256" key="4">
    <source>
        <dbReference type="ARBA" id="ARBA00022840"/>
    </source>
</evidence>
<keyword evidence="3 9" id="KW-0347">Helicase</keyword>
<dbReference type="RefSeq" id="WP_209999301.1">
    <property type="nucleotide sequence ID" value="NZ_BAAAJY010000005.1"/>
</dbReference>
<organism evidence="9 10">
    <name type="scientific">Paeniglutamicibacter kerguelensis</name>
    <dbReference type="NCBI Taxonomy" id="254788"/>
    <lineage>
        <taxon>Bacteria</taxon>
        <taxon>Bacillati</taxon>
        <taxon>Actinomycetota</taxon>
        <taxon>Actinomycetes</taxon>
        <taxon>Micrococcales</taxon>
        <taxon>Micrococcaceae</taxon>
        <taxon>Paeniglutamicibacter</taxon>
    </lineage>
</organism>
<dbReference type="PANTHER" id="PTHR47959:SF13">
    <property type="entry name" value="ATP-DEPENDENT RNA HELICASE RHLE"/>
    <property type="match status" value="1"/>
</dbReference>
<comment type="caution">
    <text evidence="9">The sequence shown here is derived from an EMBL/GenBank/DDBJ whole genome shotgun (WGS) entry which is preliminary data.</text>
</comment>
<comment type="similarity">
    <text evidence="5">Belongs to the DEAD box helicase family.</text>
</comment>
<feature type="compositionally biased region" description="Basic and acidic residues" evidence="6">
    <location>
        <begin position="441"/>
        <end position="455"/>
    </location>
</feature>
<evidence type="ECO:0000313" key="9">
    <source>
        <dbReference type="EMBL" id="MBP2387181.1"/>
    </source>
</evidence>
<keyword evidence="10" id="KW-1185">Reference proteome</keyword>
<dbReference type="Proteomes" id="UP001296993">
    <property type="component" value="Unassembled WGS sequence"/>
</dbReference>
<feature type="compositionally biased region" description="Basic and acidic residues" evidence="6">
    <location>
        <begin position="467"/>
        <end position="478"/>
    </location>
</feature>
<evidence type="ECO:0000313" key="10">
    <source>
        <dbReference type="Proteomes" id="UP001296993"/>
    </source>
</evidence>
<sequence>MSPSFTSLGVPAVLAEVLAAQGIESAFPIQEATLPTTLKGGDVLGRGQTGSGKTLAFSLPVVARLAANPKPRKARFPRALIMAPTRELATQIAKVVEPLAEAFDLRTAVVFGGVSQLRQEKDLNAGVDILIACPGRLEDLLKQRVADLSRVEISVLDEADHMADLGFLPVVKRILDQAPRGIQHLLFSATLDNGVDKLVQRYLENPTVHSVDAPQAAVNTMEHHVFLVSNDDKKELVRTLASGTGRRIMFMRTKHHAKKMAVWLGKCGIPSVDLHGNLSQNARDRNLAAFAAGDARVLVATDVAARGVHVDGVELVVHIDPPAEHKAYLHRSGRTARAGSDGTVVTIATPDQQGDVKSLLKAAGLKVPMVKVTPNAQVVSDVVGERAEPVAYVAPQLRTQATVRKDTLTDSDAAGGRGRRRGGRGTAKVSAPAKSNGGESQRGRDENRGERRTENRGNAASSTRNSGGERRSENRGEGRGYAAPGARSGERRGNGAAAGRGGERRSDVRTDNRADRRADMRQDSRGEDHDVARRGAGAGAGRGSASARNNSGQRQGATSGSRPRGGNTIGDALGASKVEAATGASRGGRSRGPRRASSPASNNRGY</sequence>